<dbReference type="InterPro" id="IPR002731">
    <property type="entry name" value="ATPase_BadF"/>
</dbReference>
<reference evidence="2 3" key="1">
    <citation type="submission" date="2018-02" db="EMBL/GenBank/DDBJ databases">
        <title>Genomic Encyclopedia of Archaeal and Bacterial Type Strains, Phase II (KMG-II): from individual species to whole genera.</title>
        <authorList>
            <person name="Goeker M."/>
        </authorList>
    </citation>
    <scope>NUCLEOTIDE SEQUENCE [LARGE SCALE GENOMIC DNA]</scope>
    <source>
        <strain evidence="2 3">DSM 15099</strain>
    </source>
</reference>
<protein>
    <submittedName>
        <fullName evidence="2">N-acetylglucosamine kinase-like BadF-type ATPase</fullName>
    </submittedName>
</protein>
<dbReference type="PANTHER" id="PTHR43190:SF3">
    <property type="entry name" value="N-ACETYL-D-GLUCOSAMINE KINASE"/>
    <property type="match status" value="1"/>
</dbReference>
<evidence type="ECO:0000259" key="1">
    <source>
        <dbReference type="Pfam" id="PF01869"/>
    </source>
</evidence>
<name>A0A2S6FYE0_9CLOT</name>
<comment type="caution">
    <text evidence="2">The sequence shown here is derived from an EMBL/GenBank/DDBJ whole genome shotgun (WGS) entry which is preliminary data.</text>
</comment>
<dbReference type="CDD" id="cd24007">
    <property type="entry name" value="ASKHA_NBD_eukNAGK-like"/>
    <property type="match status" value="1"/>
</dbReference>
<dbReference type="EMBL" id="PTIS01000005">
    <property type="protein sequence ID" value="PPK48628.1"/>
    <property type="molecule type" value="Genomic_DNA"/>
</dbReference>
<dbReference type="OrthoDB" id="9772633at2"/>
<dbReference type="PANTHER" id="PTHR43190">
    <property type="entry name" value="N-ACETYL-D-GLUCOSAMINE KINASE"/>
    <property type="match status" value="1"/>
</dbReference>
<dbReference type="SUPFAM" id="SSF53067">
    <property type="entry name" value="Actin-like ATPase domain"/>
    <property type="match status" value="2"/>
</dbReference>
<dbReference type="STRING" id="37659.GCA_000703125_01453"/>
<dbReference type="Proteomes" id="UP000239863">
    <property type="component" value="Unassembled WGS sequence"/>
</dbReference>
<dbReference type="InterPro" id="IPR043129">
    <property type="entry name" value="ATPase_NBD"/>
</dbReference>
<feature type="domain" description="ATPase BadF/BadG/BcrA/BcrD type" evidence="1">
    <location>
        <begin position="5"/>
        <end position="293"/>
    </location>
</feature>
<keyword evidence="2" id="KW-0418">Kinase</keyword>
<gene>
    <name evidence="2" type="ORF">BD821_1056</name>
</gene>
<dbReference type="AlphaFoldDB" id="A0A2S6FYE0"/>
<dbReference type="InterPro" id="IPR052519">
    <property type="entry name" value="Euk-type_GlcNAc_Kinase"/>
</dbReference>
<dbReference type="Pfam" id="PF01869">
    <property type="entry name" value="BcrAD_BadFG"/>
    <property type="match status" value="1"/>
</dbReference>
<organism evidence="2 3">
    <name type="scientific">Clostridium algidicarnis DSM 15099</name>
    <dbReference type="NCBI Taxonomy" id="1121295"/>
    <lineage>
        <taxon>Bacteria</taxon>
        <taxon>Bacillati</taxon>
        <taxon>Bacillota</taxon>
        <taxon>Clostridia</taxon>
        <taxon>Eubacteriales</taxon>
        <taxon>Clostridiaceae</taxon>
        <taxon>Clostridium</taxon>
    </lineage>
</organism>
<keyword evidence="2" id="KW-0808">Transferase</keyword>
<sequence>MDYIIGVDGGGTKTEAIAYNLKGEELGRAYTGFGNLLLNFEKANENIDLAITNCMDTVKNIDNKANCVYICLGVAGVEALDIKPKLQIHLENKFCVLVKVTNDAEIALASVLKGEDGILTISGTGSISYGLCNGKMERVGGWGHLLGDEGSGYYIAIEGFKNMIVEEDSNLPYSSLTKAFMKKLNIDKVNDIKGFIYSSNKGDIAAFAPIVVEKATLGDKIAKEILINAGKSLALTTYNLYKKLGFKGEVSIGIKGSILTEVTMVKRAFEESLTSHIGSFKIVQDDVSPTKGAFYLAKKLLYK</sequence>
<dbReference type="Gene3D" id="3.30.420.40">
    <property type="match status" value="2"/>
</dbReference>
<dbReference type="RefSeq" id="WP_104409585.1">
    <property type="nucleotide sequence ID" value="NZ_PTIS01000005.1"/>
</dbReference>
<evidence type="ECO:0000313" key="3">
    <source>
        <dbReference type="Proteomes" id="UP000239863"/>
    </source>
</evidence>
<evidence type="ECO:0000313" key="2">
    <source>
        <dbReference type="EMBL" id="PPK48628.1"/>
    </source>
</evidence>
<dbReference type="GO" id="GO:0016301">
    <property type="term" value="F:kinase activity"/>
    <property type="evidence" value="ECO:0007669"/>
    <property type="project" value="UniProtKB-KW"/>
</dbReference>
<accession>A0A2S6FYE0</accession>
<proteinExistence type="predicted"/>